<evidence type="ECO:0000313" key="3">
    <source>
        <dbReference type="Proteomes" id="UP001341281"/>
    </source>
</evidence>
<dbReference type="InterPro" id="IPR033347">
    <property type="entry name" value="Di19"/>
</dbReference>
<organism evidence="2 3">
    <name type="scientific">Paspalum notatum var. saurae</name>
    <dbReference type="NCBI Taxonomy" id="547442"/>
    <lineage>
        <taxon>Eukaryota</taxon>
        <taxon>Viridiplantae</taxon>
        <taxon>Streptophyta</taxon>
        <taxon>Embryophyta</taxon>
        <taxon>Tracheophyta</taxon>
        <taxon>Spermatophyta</taxon>
        <taxon>Magnoliopsida</taxon>
        <taxon>Liliopsida</taxon>
        <taxon>Poales</taxon>
        <taxon>Poaceae</taxon>
        <taxon>PACMAD clade</taxon>
        <taxon>Panicoideae</taxon>
        <taxon>Andropogonodae</taxon>
        <taxon>Paspaleae</taxon>
        <taxon>Paspalinae</taxon>
        <taxon>Paspalum</taxon>
    </lineage>
</organism>
<feature type="domain" description="Di19 C-terminal" evidence="1">
    <location>
        <begin position="79"/>
        <end position="107"/>
    </location>
</feature>
<reference evidence="2 3" key="1">
    <citation type="submission" date="2024-02" db="EMBL/GenBank/DDBJ databases">
        <title>High-quality chromosome-scale genome assembly of Pensacola bahiagrass (Paspalum notatum Flugge var. saurae).</title>
        <authorList>
            <person name="Vega J.M."/>
            <person name="Podio M."/>
            <person name="Orjuela J."/>
            <person name="Siena L.A."/>
            <person name="Pessino S.C."/>
            <person name="Combes M.C."/>
            <person name="Mariac C."/>
            <person name="Albertini E."/>
            <person name="Pupilli F."/>
            <person name="Ortiz J.P.A."/>
            <person name="Leblanc O."/>
        </authorList>
    </citation>
    <scope>NUCLEOTIDE SEQUENCE [LARGE SCALE GENOMIC DNA]</scope>
    <source>
        <strain evidence="2">R1</strain>
        <tissue evidence="2">Leaf</tissue>
    </source>
</reference>
<dbReference type="Proteomes" id="UP001341281">
    <property type="component" value="Chromosome 10"/>
</dbReference>
<accession>A0AAQ3UTG5</accession>
<feature type="non-terminal residue" evidence="2">
    <location>
        <position position="1"/>
    </location>
</feature>
<evidence type="ECO:0000259" key="1">
    <source>
        <dbReference type="Pfam" id="PF14571"/>
    </source>
</evidence>
<dbReference type="AlphaFoldDB" id="A0AAQ3UTG5"/>
<dbReference type="Pfam" id="PF14571">
    <property type="entry name" value="Di19_C"/>
    <property type="match status" value="1"/>
</dbReference>
<dbReference type="PANTHER" id="PTHR31875:SF26">
    <property type="entry name" value="PROTEIN DEHYDRATION-INDUCED 19-RELATED"/>
    <property type="match status" value="1"/>
</dbReference>
<protein>
    <recommendedName>
        <fullName evidence="1">Di19 C-terminal domain-containing protein</fullName>
    </recommendedName>
</protein>
<name>A0AAQ3UTG5_PASNO</name>
<evidence type="ECO:0000313" key="2">
    <source>
        <dbReference type="EMBL" id="WVZ98148.1"/>
    </source>
</evidence>
<dbReference type="PANTHER" id="PTHR31875">
    <property type="entry name" value="PROTEIN DEHYDRATION-INDUCED 19"/>
    <property type="match status" value="1"/>
</dbReference>
<keyword evidence="3" id="KW-1185">Reference proteome</keyword>
<dbReference type="EMBL" id="CP144754">
    <property type="protein sequence ID" value="WVZ98148.1"/>
    <property type="molecule type" value="Genomic_DNA"/>
</dbReference>
<gene>
    <name evidence="2" type="ORF">U9M48_043618</name>
</gene>
<dbReference type="InterPro" id="IPR027935">
    <property type="entry name" value="Di19_C"/>
</dbReference>
<sequence length="113" mass="12661">MATTYAVCNAGMPHLRYKGWDVLDRTFDCSMECRHRVRKVSFGFHSLLSLLRKDLRDSSFQSFLGGSSCVSNPLAAASDLAKPSLSEKDQKEKAQRSKFVHGLVLSTKFDDDN</sequence>
<proteinExistence type="predicted"/>